<sequence>MLKLNGKASLSTIAGLGVAAFLVSAPVAMSAQPEIPAGAGISSWVENGAGGRYLLQVQKGAMPQAGKSVVGTVLSDSDCAPDEEGINHCRNEIQLSNGSILTGIDNHRMSVNPCLSPDDRVTVSKFSDGWALILTEEAQASN</sequence>
<organism evidence="2 3">
    <name type="scientific">Cohaesibacter marisflavi</name>
    <dbReference type="NCBI Taxonomy" id="655353"/>
    <lineage>
        <taxon>Bacteria</taxon>
        <taxon>Pseudomonadati</taxon>
        <taxon>Pseudomonadota</taxon>
        <taxon>Alphaproteobacteria</taxon>
        <taxon>Hyphomicrobiales</taxon>
        <taxon>Cohaesibacteraceae</taxon>
    </lineage>
</organism>
<proteinExistence type="predicted"/>
<keyword evidence="1" id="KW-0732">Signal</keyword>
<dbReference type="RefSeq" id="WP_090069618.1">
    <property type="nucleotide sequence ID" value="NZ_FOVR01000002.1"/>
</dbReference>
<evidence type="ECO:0000256" key="1">
    <source>
        <dbReference type="SAM" id="SignalP"/>
    </source>
</evidence>
<feature type="chain" id="PRO_5011544295" description="Protease inhibitor Inh" evidence="1">
    <location>
        <begin position="31"/>
        <end position="142"/>
    </location>
</feature>
<evidence type="ECO:0000313" key="3">
    <source>
        <dbReference type="Proteomes" id="UP000199236"/>
    </source>
</evidence>
<dbReference type="STRING" id="655353.SAMN04488056_102304"/>
<dbReference type="EMBL" id="FOVR01000002">
    <property type="protein sequence ID" value="SFN88965.1"/>
    <property type="molecule type" value="Genomic_DNA"/>
</dbReference>
<evidence type="ECO:0000313" key="2">
    <source>
        <dbReference type="EMBL" id="SFN88965.1"/>
    </source>
</evidence>
<evidence type="ECO:0008006" key="4">
    <source>
        <dbReference type="Google" id="ProtNLM"/>
    </source>
</evidence>
<accession>A0A1I5CPM3</accession>
<reference evidence="2 3" key="1">
    <citation type="submission" date="2016-10" db="EMBL/GenBank/DDBJ databases">
        <authorList>
            <person name="de Groot N.N."/>
        </authorList>
    </citation>
    <scope>NUCLEOTIDE SEQUENCE [LARGE SCALE GENOMIC DNA]</scope>
    <source>
        <strain evidence="2 3">CGMCC 1.9157</strain>
    </source>
</reference>
<dbReference type="AlphaFoldDB" id="A0A1I5CPM3"/>
<keyword evidence="3" id="KW-1185">Reference proteome</keyword>
<dbReference type="Proteomes" id="UP000199236">
    <property type="component" value="Unassembled WGS sequence"/>
</dbReference>
<dbReference type="OrthoDB" id="7916294at2"/>
<protein>
    <recommendedName>
        <fullName evidence="4">Protease inhibitor Inh</fullName>
    </recommendedName>
</protein>
<gene>
    <name evidence="2" type="ORF">SAMN04488056_102304</name>
</gene>
<name>A0A1I5CPM3_9HYPH</name>
<feature type="signal peptide" evidence="1">
    <location>
        <begin position="1"/>
        <end position="30"/>
    </location>
</feature>